<proteinExistence type="inferred from homology"/>
<evidence type="ECO:0000256" key="2">
    <source>
        <dbReference type="ARBA" id="ARBA00005721"/>
    </source>
</evidence>
<accession>A0A117I141</accession>
<dbReference type="InterPro" id="IPR005531">
    <property type="entry name" value="Asp23"/>
</dbReference>
<dbReference type="Proteomes" id="UP000069697">
    <property type="component" value="Unassembled WGS sequence"/>
</dbReference>
<dbReference type="AlphaFoldDB" id="A0A117I141"/>
<dbReference type="Pfam" id="PF03780">
    <property type="entry name" value="Asp23"/>
    <property type="match status" value="1"/>
</dbReference>
<comment type="function">
    <text evidence="1">May play a key role in alkaline pH tolerance.</text>
</comment>
<evidence type="ECO:0000256" key="3">
    <source>
        <dbReference type="ARBA" id="ARBA00019574"/>
    </source>
</evidence>
<comment type="caution">
    <text evidence="4">The sequence shown here is derived from an EMBL/GenBank/DDBJ whole genome shotgun (WGS) entry which is preliminary data.</text>
</comment>
<dbReference type="RefSeq" id="WP_062834247.1">
    <property type="nucleotide sequence ID" value="NZ_BCNV01000001.1"/>
</dbReference>
<evidence type="ECO:0000313" key="5">
    <source>
        <dbReference type="Proteomes" id="UP000069697"/>
    </source>
</evidence>
<sequence>MSIQNVLGKIQISDDVISKIVGKIANTTSEISSMSTGLVEGITKKWSGKSLQNGIAIRKVESRLEINLKVVVCYGTKVHEVCRELQNNVRVHVEQLTGLTIDTVNVIVEGLSFNQPAAKL</sequence>
<name>A0A117I141_PAEAM</name>
<dbReference type="EMBL" id="BCNV01000001">
    <property type="protein sequence ID" value="GAS81558.1"/>
    <property type="molecule type" value="Genomic_DNA"/>
</dbReference>
<organism evidence="4 5">
    <name type="scientific">Paenibacillus amylolyticus</name>
    <dbReference type="NCBI Taxonomy" id="1451"/>
    <lineage>
        <taxon>Bacteria</taxon>
        <taxon>Bacillati</taxon>
        <taxon>Bacillota</taxon>
        <taxon>Bacilli</taxon>
        <taxon>Bacillales</taxon>
        <taxon>Paenibacillaceae</taxon>
        <taxon>Paenibacillus</taxon>
    </lineage>
</organism>
<gene>
    <name evidence="4" type="ORF">PAHA3_1632</name>
</gene>
<evidence type="ECO:0000313" key="4">
    <source>
        <dbReference type="EMBL" id="GAS81558.1"/>
    </source>
</evidence>
<dbReference type="PANTHER" id="PTHR34297">
    <property type="entry name" value="HYPOTHETICAL CYTOSOLIC PROTEIN-RELATED"/>
    <property type="match status" value="1"/>
</dbReference>
<evidence type="ECO:0000256" key="1">
    <source>
        <dbReference type="ARBA" id="ARBA00002561"/>
    </source>
</evidence>
<reference evidence="4 5" key="1">
    <citation type="journal article" date="2016" name="Genome Announc.">
        <title>Draft Genome Sequence of Paenibacillus amylolyticus Heshi-A3, Isolated from Fermented Rice Bran in a Japanese Fermented Seafood Dish.</title>
        <authorList>
            <person name="Akuzawa S."/>
            <person name="Nagaoka J."/>
            <person name="Kanekatsu M."/>
            <person name="Kubota E."/>
            <person name="Ohtake R."/>
            <person name="Suzuki T."/>
            <person name="Kanesaki Y."/>
        </authorList>
    </citation>
    <scope>NUCLEOTIDE SEQUENCE [LARGE SCALE GENOMIC DNA]</scope>
    <source>
        <strain evidence="4 5">Heshi-A3</strain>
    </source>
</reference>
<comment type="similarity">
    <text evidence="2">Belongs to the asp23 family.</text>
</comment>
<reference evidence="5" key="2">
    <citation type="submission" date="2016-01" db="EMBL/GenBank/DDBJ databases">
        <title>Draft Genome Sequence of Paenibacillus amylolyticus Heshi-A3 that Was Isolated from Fermented Rice Bran with Aging Salted Mackerel, Which Was Named Heshiko as Traditional Fermented Seafood in Japan.</title>
        <authorList>
            <person name="Akuzawa S."/>
            <person name="Nakagawa J."/>
            <person name="Kanekatsu T."/>
            <person name="Kubota E."/>
            <person name="Ohtake R."/>
            <person name="Suzuki T."/>
            <person name="Kanesaki Y."/>
        </authorList>
    </citation>
    <scope>NUCLEOTIDE SEQUENCE [LARGE SCALE GENOMIC DNA]</scope>
    <source>
        <strain evidence="5">Heshi-A3</strain>
    </source>
</reference>
<dbReference type="PANTHER" id="PTHR34297:SF3">
    <property type="entry name" value="ALKALINE SHOCK PROTEIN 23"/>
    <property type="match status" value="1"/>
</dbReference>
<protein>
    <recommendedName>
        <fullName evidence="3">Alkaline shock protein 23</fullName>
    </recommendedName>
</protein>